<reference evidence="1 2" key="1">
    <citation type="submission" date="2013-04" db="EMBL/GenBank/DDBJ databases">
        <title>Zunongwangia sp. 22II14-10F7 Genome Sequencing.</title>
        <authorList>
            <person name="Lai Q."/>
            <person name="Shao Z."/>
        </authorList>
    </citation>
    <scope>NUCLEOTIDE SEQUENCE [LARGE SCALE GENOMIC DNA]</scope>
    <source>
        <strain evidence="1 2">22II14-10F7</strain>
    </source>
</reference>
<gene>
    <name evidence="1" type="ORF">IIF7_18959</name>
</gene>
<organism evidence="1 2">
    <name type="scientific">Zunongwangia atlantica 22II14-10F7</name>
    <dbReference type="NCBI Taxonomy" id="1185767"/>
    <lineage>
        <taxon>Bacteria</taxon>
        <taxon>Pseudomonadati</taxon>
        <taxon>Bacteroidota</taxon>
        <taxon>Flavobacteriia</taxon>
        <taxon>Flavobacteriales</taxon>
        <taxon>Flavobacteriaceae</taxon>
        <taxon>Zunongwangia</taxon>
    </lineage>
</organism>
<evidence type="ECO:0008006" key="3">
    <source>
        <dbReference type="Google" id="ProtNLM"/>
    </source>
</evidence>
<name>A0A1Y1SYW5_9FLAO</name>
<dbReference type="RefSeq" id="WP_084843258.1">
    <property type="nucleotide sequence ID" value="NZ_ARYN01000025.1"/>
</dbReference>
<comment type="caution">
    <text evidence="1">The sequence shown here is derived from an EMBL/GenBank/DDBJ whole genome shotgun (WGS) entry which is preliminary data.</text>
</comment>
<sequence>MSLTLTYKKYLNVPSVTETVYFPPGIKSFDFGTFPNWLSVILDQPMVTSQNGDLVSAVLRFTLNSIHADNLTPGLHIAQVRPVYYNEFDDSAIGPRFTVNVEIIDNVILRLSKSDFTFEYQTGSAVPATQPLTITTENAWSIIANEPWVTFSANNGNTTQTINLGVDVSGMAVGIYEATFQVDDGDRVKQGKVTLVISGTDQSDDYLRISKTSLSFSEIFQLPPTRSASFTVETSLAATVSTNLAWLNLDQENLAAGTHSLIANTQNTAALAIGTYTGTIKIESGFGTKLINVLLRIVEVSTSGIESGKLYFAADRNTLVLSSGTPNAEALINFESTVKNYQRRIPFFKDLAEVIIGLETSNFLQPNNLPAQLAAGIFVPVVPFSLNFTVYDKLINDTTLTERQSFAQVQFLNGRSPEVENKLCFVPGKITLPKDGKFCFSFFSEDPINQVNLTGDITENISSSNLSTNVYSVMIDLSNYNLSPKDQIKLTAGTFDVDITIKPSELKSFQLIFLNEWQCPEVFNMDGEIEITEEEESTRVTRAEAGKQIQKIVEIQEPVSFSLGTGNIYSDAEVKWLSKILRSKKVWIEIDGQRTEVIPSFSNITTSKSRVTNRNFTLNFDAAKQ</sequence>
<dbReference type="EMBL" id="ARYN01000025">
    <property type="protein sequence ID" value="ORL43762.1"/>
    <property type="molecule type" value="Genomic_DNA"/>
</dbReference>
<dbReference type="STRING" id="1185767.IIF7_18959"/>
<protein>
    <recommendedName>
        <fullName evidence="3">BACON domain-containing protein</fullName>
    </recommendedName>
</protein>
<accession>A0A1Y1SYW5</accession>
<keyword evidence="2" id="KW-1185">Reference proteome</keyword>
<proteinExistence type="predicted"/>
<dbReference type="AlphaFoldDB" id="A0A1Y1SYW5"/>
<dbReference type="Proteomes" id="UP000192746">
    <property type="component" value="Unassembled WGS sequence"/>
</dbReference>
<evidence type="ECO:0000313" key="1">
    <source>
        <dbReference type="EMBL" id="ORL43762.1"/>
    </source>
</evidence>
<dbReference type="OrthoDB" id="1418316at2"/>
<evidence type="ECO:0000313" key="2">
    <source>
        <dbReference type="Proteomes" id="UP000192746"/>
    </source>
</evidence>